<dbReference type="GO" id="GO:0009092">
    <property type="term" value="P:homoserine metabolic process"/>
    <property type="evidence" value="ECO:0007669"/>
    <property type="project" value="TreeGrafter"/>
</dbReference>
<dbReference type="SUPFAM" id="SSF53474">
    <property type="entry name" value="alpha/beta-Hydrolases"/>
    <property type="match status" value="1"/>
</dbReference>
<dbReference type="PANTHER" id="PTHR32268">
    <property type="entry name" value="HOMOSERINE O-ACETYLTRANSFERASE"/>
    <property type="match status" value="1"/>
</dbReference>
<dbReference type="Gene3D" id="3.40.50.1820">
    <property type="entry name" value="alpha/beta hydrolase"/>
    <property type="match status" value="1"/>
</dbReference>
<dbReference type="EMBL" id="CAEZTD010000186">
    <property type="protein sequence ID" value="CAB4575629.1"/>
    <property type="molecule type" value="Genomic_DNA"/>
</dbReference>
<dbReference type="HAMAP" id="MF_00296">
    <property type="entry name" value="MetX_acyltransf"/>
    <property type="match status" value="1"/>
</dbReference>
<name>A0A6J6EJS1_9ZZZZ</name>
<evidence type="ECO:0000313" key="3">
    <source>
        <dbReference type="EMBL" id="CAB4575629.1"/>
    </source>
</evidence>
<dbReference type="GO" id="GO:0009086">
    <property type="term" value="P:methionine biosynthetic process"/>
    <property type="evidence" value="ECO:0007669"/>
    <property type="project" value="TreeGrafter"/>
</dbReference>
<evidence type="ECO:0000259" key="2">
    <source>
        <dbReference type="Pfam" id="PF00561"/>
    </source>
</evidence>
<protein>
    <submittedName>
        <fullName evidence="3">Unannotated protein</fullName>
    </submittedName>
</protein>
<dbReference type="PANTHER" id="PTHR32268:SF11">
    <property type="entry name" value="HOMOSERINE O-ACETYLTRANSFERASE"/>
    <property type="match status" value="1"/>
</dbReference>
<dbReference type="NCBIfam" id="TIGR01392">
    <property type="entry name" value="homoserO_Ac_trn"/>
    <property type="match status" value="1"/>
</dbReference>
<feature type="domain" description="AB hydrolase-1" evidence="2">
    <location>
        <begin position="77"/>
        <end position="385"/>
    </location>
</feature>
<proteinExistence type="inferred from homology"/>
<accession>A0A6J6EJS1</accession>
<dbReference type="AlphaFoldDB" id="A0A6J6EJS1"/>
<evidence type="ECO:0000256" key="1">
    <source>
        <dbReference type="ARBA" id="ARBA00022679"/>
    </source>
</evidence>
<dbReference type="InterPro" id="IPR000073">
    <property type="entry name" value="AB_hydrolase_1"/>
</dbReference>
<reference evidence="3" key="1">
    <citation type="submission" date="2020-05" db="EMBL/GenBank/DDBJ databases">
        <authorList>
            <person name="Chiriac C."/>
            <person name="Salcher M."/>
            <person name="Ghai R."/>
            <person name="Kavagutti S V."/>
        </authorList>
    </citation>
    <scope>NUCLEOTIDE SEQUENCE</scope>
</reference>
<dbReference type="InterPro" id="IPR008220">
    <property type="entry name" value="HAT_MetX-like"/>
</dbReference>
<dbReference type="PIRSF" id="PIRSF000443">
    <property type="entry name" value="Homoser_Ac_trans"/>
    <property type="match status" value="1"/>
</dbReference>
<keyword evidence="1" id="KW-0808">Transferase</keyword>
<sequence>MDWQSSGDVLPSTFITDEQVRSVAGKPPATGAWRDGDPDGDRLFANLGPMDFECGGNLPHVRMAYETWGELNQAGDNAVLILHALTGDSHVSGSAGGSHRTEGWWGDVVGPGLAVDTNKWFVVAPNVLGGCQGTTGPASLAPDGYEWASRFPYTTIRDQVTAQVMLSDKLGIGTWAAIIGGSMGAMHVMEWGLMFPERAARLGILAAPAATSADEIALNTVQIEAIRLDPNFRAGHYYEAAAGDGPHHGLALARRISFQNFRTPQELNERFDRSSQSDIDPLGHGGRFAVASYLDFHGNKFTRRFDANSYITLVEAMNSHDVGRNRGTVDEVLARITVPTLVLGIDSDRFFPYVGQQRIARAVPGNIDGDDTVTLVSEFGHDAFLIESEFVGSHIRRLLETAK</sequence>
<organism evidence="3">
    <name type="scientific">freshwater metagenome</name>
    <dbReference type="NCBI Taxonomy" id="449393"/>
    <lineage>
        <taxon>unclassified sequences</taxon>
        <taxon>metagenomes</taxon>
        <taxon>ecological metagenomes</taxon>
    </lineage>
</organism>
<dbReference type="GO" id="GO:0004414">
    <property type="term" value="F:homoserine O-acetyltransferase activity"/>
    <property type="evidence" value="ECO:0007669"/>
    <property type="project" value="TreeGrafter"/>
</dbReference>
<gene>
    <name evidence="3" type="ORF">UFOPK1591_01550</name>
</gene>
<dbReference type="InterPro" id="IPR029058">
    <property type="entry name" value="AB_hydrolase_fold"/>
</dbReference>
<dbReference type="Pfam" id="PF00561">
    <property type="entry name" value="Abhydrolase_1"/>
    <property type="match status" value="1"/>
</dbReference>
<dbReference type="NCBIfam" id="NF001209">
    <property type="entry name" value="PRK00175.1"/>
    <property type="match status" value="1"/>
</dbReference>